<accession>A0A9P6SZW7</accession>
<sequence>MSKPADPANTPPPKAAVDTTAGEAALHQIQGSIKPPPPASGTQSRLNSAGNTAFKAGETLLSTKEIIDKGMQGYSAVTKAFGDPQNEILNNMIQLTDKLVDIGKVVPFIAPAFVVLKFIIDIETKAREADEKCQDLMERINFMISHILVLERIEIMETLRTVLQRVQDVLKEAAALIEAYRKQGKIARRLKMSNTQNFESMAGKISGCSSDLMMSLQIQQTGDLSVLKRSVPRDLVAEDFIKEHGGQDIINSNPELVKQFADKVHLVMSDKVMEQMQSNMHELMTENQHQIEELIRQSSTTGVVDMIKAIASQQREWEAELKLTCVQCEKEYVVSANGPSACGYHSGVGNANRYNCCHNTTPCKTGYHQSEHHSKYPYSTFFIWAYGLLGYHDMVDYWANIRDFDLDVKDSTQIARVGQLLRWKTCLSPVTTPLMLVSVGDVRDNRLCYLQVFDIASLERARIEAIKTGNTVIFKNAPEEEETAFSMAEWILDQETQQITGIKLTVKVTSTKTATICVVPIDPKSLKMPSGKSIEYLSRATTEIFKPDKPYEFPETILRGPHLRETRLREPREFKTKASPKVPLVLMTPYEMVANNSVMTSVPEIDRFLGFWRGFNKAPLSSQNQIVLMSAKAEYRLVGEEEYRPVKWFGLRSGVKFPISIAPMESVDIPFEFVVDKPQAVVERRSVAINFAHLTIHHPLRVRVTFTDVDGETISLIQEYVHKVCGVTTRQKDDIGFFYLDDIDLSQRTLITIKEPKDPKKHVVDICAGYALTNKISELDLRRIVHKAEHTGVTQVDMKIGFSDLGLNWNCWALVDLSCKRVYGFKVMAIHGSMTPVKYSGCLGYAPCPLYGGDGLEARPIQYADEENNELVTEHRDEVVVVEDDTYDDDVDPDPAPAPAITREVGSPASVPSPTATPTPTVVVSATSAAEKEAAVVSIKAIEAANNGSVVVVVASSTPVSPSNATIDMLQAKIAALEARIEVSERHEALMAKILALEKKLEAKEVAPATAVASQEADRVSVLESRLASMDQKMDAMNINLRLLDGNASRLANSLEKIASILSV</sequence>
<reference evidence="4" key="1">
    <citation type="journal article" date="2020" name="Fungal Divers.">
        <title>Resolving the Mortierellaceae phylogeny through synthesis of multi-gene phylogenetics and phylogenomics.</title>
        <authorList>
            <person name="Vandepol N."/>
            <person name="Liber J."/>
            <person name="Desiro A."/>
            <person name="Na H."/>
            <person name="Kennedy M."/>
            <person name="Barry K."/>
            <person name="Grigoriev I.V."/>
            <person name="Miller A.N."/>
            <person name="O'Donnell K."/>
            <person name="Stajich J.E."/>
            <person name="Bonito G."/>
        </authorList>
    </citation>
    <scope>NUCLEOTIDE SEQUENCE</scope>
    <source>
        <strain evidence="4">NRRL 2769</strain>
    </source>
</reference>
<dbReference type="InterPro" id="IPR059179">
    <property type="entry name" value="MLKL-like_MCAfunc"/>
</dbReference>
<dbReference type="InterPro" id="IPR036537">
    <property type="entry name" value="Adaptor_Cbl_N_dom_sf"/>
</dbReference>
<dbReference type="EMBL" id="JAAAID010000693">
    <property type="protein sequence ID" value="KAG0014764.1"/>
    <property type="molecule type" value="Genomic_DNA"/>
</dbReference>
<feature type="region of interest" description="Disordered" evidence="2">
    <location>
        <begin position="886"/>
        <end position="919"/>
    </location>
</feature>
<feature type="domain" description="Mixed lineage kinase" evidence="3">
    <location>
        <begin position="128"/>
        <end position="229"/>
    </location>
</feature>
<dbReference type="AlphaFoldDB" id="A0A9P6SZW7"/>
<evidence type="ECO:0000256" key="1">
    <source>
        <dbReference type="SAM" id="Coils"/>
    </source>
</evidence>
<dbReference type="Proteomes" id="UP000703661">
    <property type="component" value="Unassembled WGS sequence"/>
</dbReference>
<gene>
    <name evidence="4" type="ORF">BGZ80_010238</name>
</gene>
<comment type="caution">
    <text evidence="4">The sequence shown here is derived from an EMBL/GenBank/DDBJ whole genome shotgun (WGS) entry which is preliminary data.</text>
</comment>
<evidence type="ECO:0000313" key="5">
    <source>
        <dbReference type="Proteomes" id="UP000703661"/>
    </source>
</evidence>
<evidence type="ECO:0000313" key="4">
    <source>
        <dbReference type="EMBL" id="KAG0014764.1"/>
    </source>
</evidence>
<feature type="region of interest" description="Disordered" evidence="2">
    <location>
        <begin position="1"/>
        <end position="48"/>
    </location>
</feature>
<keyword evidence="1" id="KW-0175">Coiled coil</keyword>
<evidence type="ECO:0000256" key="2">
    <source>
        <dbReference type="SAM" id="MobiDB-lite"/>
    </source>
</evidence>
<proteinExistence type="predicted"/>
<feature type="coiled-coil region" evidence="1">
    <location>
        <begin position="967"/>
        <end position="1007"/>
    </location>
</feature>
<protein>
    <recommendedName>
        <fullName evidence="3">Mixed lineage kinase domain-containing protein</fullName>
    </recommendedName>
</protein>
<dbReference type="Gene3D" id="1.20.930.20">
    <property type="entry name" value="Adaptor protein Cbl, N-terminal domain"/>
    <property type="match status" value="1"/>
</dbReference>
<dbReference type="Pfam" id="PF22215">
    <property type="entry name" value="MLKL_N"/>
    <property type="match status" value="1"/>
</dbReference>
<evidence type="ECO:0000259" key="3">
    <source>
        <dbReference type="Pfam" id="PF22215"/>
    </source>
</evidence>
<organism evidence="4 5">
    <name type="scientific">Entomortierella chlamydospora</name>
    <dbReference type="NCBI Taxonomy" id="101097"/>
    <lineage>
        <taxon>Eukaryota</taxon>
        <taxon>Fungi</taxon>
        <taxon>Fungi incertae sedis</taxon>
        <taxon>Mucoromycota</taxon>
        <taxon>Mortierellomycotina</taxon>
        <taxon>Mortierellomycetes</taxon>
        <taxon>Mortierellales</taxon>
        <taxon>Mortierellaceae</taxon>
        <taxon>Entomortierella</taxon>
    </lineage>
</organism>
<keyword evidence="5" id="KW-1185">Reference proteome</keyword>
<dbReference type="GO" id="GO:0007166">
    <property type="term" value="P:cell surface receptor signaling pathway"/>
    <property type="evidence" value="ECO:0007669"/>
    <property type="project" value="InterPro"/>
</dbReference>
<name>A0A9P6SZW7_9FUNG</name>
<feature type="compositionally biased region" description="Low complexity" evidence="2">
    <location>
        <begin position="905"/>
        <end position="919"/>
    </location>
</feature>
<dbReference type="InterPro" id="IPR054000">
    <property type="entry name" value="MLKL_N"/>
</dbReference>
<dbReference type="CDD" id="cd21037">
    <property type="entry name" value="MLKL_NTD"/>
    <property type="match status" value="1"/>
</dbReference>